<protein>
    <recommendedName>
        <fullName evidence="3">Store-operated calcium entry-associated regulatory factor</fullName>
    </recommendedName>
    <alternativeName>
        <fullName evidence="13">Transmembrane protein 66</fullName>
    </alternativeName>
</protein>
<dbReference type="InterPro" id="IPR009567">
    <property type="entry name" value="SARAF"/>
</dbReference>
<dbReference type="GO" id="GO:2001256">
    <property type="term" value="P:regulation of store-operated calcium entry"/>
    <property type="evidence" value="ECO:0007669"/>
    <property type="project" value="InterPro"/>
</dbReference>
<feature type="non-terminal residue" evidence="14">
    <location>
        <position position="94"/>
    </location>
</feature>
<reference evidence="14 15" key="1">
    <citation type="submission" date="2014-05" db="EMBL/GenBank/DDBJ databases">
        <title>Draft genome sequence of a rare smut relative, Tilletiaria anomala UBC 951.</title>
        <authorList>
            <consortium name="DOE Joint Genome Institute"/>
            <person name="Toome M."/>
            <person name="Kuo A."/>
            <person name="Henrissat B."/>
            <person name="Lipzen A."/>
            <person name="Tritt A."/>
            <person name="Yoshinaga Y."/>
            <person name="Zane M."/>
            <person name="Barry K."/>
            <person name="Grigoriev I.V."/>
            <person name="Spatafora J.W."/>
            <person name="Aimea M.C."/>
        </authorList>
    </citation>
    <scope>NUCLEOTIDE SEQUENCE [LARGE SCALE GENOMIC DNA]</scope>
    <source>
        <strain evidence="14 15">UBC 951</strain>
    </source>
</reference>
<dbReference type="PANTHER" id="PTHR15929:SF0">
    <property type="entry name" value="STORE-OPERATED CALCIUM ENTRY-ASSOCIATED REGULATORY FACTOR"/>
    <property type="match status" value="1"/>
</dbReference>
<evidence type="ECO:0000313" key="14">
    <source>
        <dbReference type="EMBL" id="KDN46989.1"/>
    </source>
</evidence>
<keyword evidence="15" id="KW-1185">Reference proteome</keyword>
<dbReference type="GO" id="GO:0005789">
    <property type="term" value="C:endoplasmic reticulum membrane"/>
    <property type="evidence" value="ECO:0007669"/>
    <property type="project" value="UniProtKB-SubCell"/>
</dbReference>
<evidence type="ECO:0000256" key="5">
    <source>
        <dbReference type="ARBA" id="ARBA00022568"/>
    </source>
</evidence>
<dbReference type="OrthoDB" id="20303at2759"/>
<keyword evidence="9" id="KW-0106">Calcium</keyword>
<dbReference type="EMBL" id="JMSN01000032">
    <property type="protein sequence ID" value="KDN46989.1"/>
    <property type="molecule type" value="Genomic_DNA"/>
</dbReference>
<dbReference type="RefSeq" id="XP_013243725.1">
    <property type="nucleotide sequence ID" value="XM_013388271.1"/>
</dbReference>
<dbReference type="GeneID" id="25262084"/>
<dbReference type="HOGENOM" id="CLU_142370_1_0_1"/>
<keyword evidence="4" id="KW-0813">Transport</keyword>
<keyword evidence="11" id="KW-0406">Ion transport</keyword>
<evidence type="ECO:0000256" key="13">
    <source>
        <dbReference type="ARBA" id="ARBA00031116"/>
    </source>
</evidence>
<feature type="non-terminal residue" evidence="14">
    <location>
        <position position="1"/>
    </location>
</feature>
<evidence type="ECO:0000256" key="12">
    <source>
        <dbReference type="ARBA" id="ARBA00023136"/>
    </source>
</evidence>
<evidence type="ECO:0000313" key="15">
    <source>
        <dbReference type="Proteomes" id="UP000027361"/>
    </source>
</evidence>
<name>A0A066W7C6_TILAU</name>
<evidence type="ECO:0000256" key="7">
    <source>
        <dbReference type="ARBA" id="ARBA00022729"/>
    </source>
</evidence>
<keyword evidence="5" id="KW-0109">Calcium transport</keyword>
<evidence type="ECO:0000256" key="2">
    <source>
        <dbReference type="ARBA" id="ARBA00006833"/>
    </source>
</evidence>
<evidence type="ECO:0000256" key="10">
    <source>
        <dbReference type="ARBA" id="ARBA00022989"/>
    </source>
</evidence>
<dbReference type="Proteomes" id="UP000027361">
    <property type="component" value="Unassembled WGS sequence"/>
</dbReference>
<evidence type="ECO:0000256" key="6">
    <source>
        <dbReference type="ARBA" id="ARBA00022692"/>
    </source>
</evidence>
<comment type="similarity">
    <text evidence="2">Belongs to the SARAF family.</text>
</comment>
<dbReference type="STRING" id="1037660.A0A066W7C6"/>
<gene>
    <name evidence="14" type="ORF">K437DRAFT_211264</name>
</gene>
<comment type="subcellular location">
    <subcellularLocation>
        <location evidence="1">Endoplasmic reticulum membrane</location>
        <topology evidence="1">Single-pass type I membrane protein</topology>
    </subcellularLocation>
</comment>
<evidence type="ECO:0000256" key="4">
    <source>
        <dbReference type="ARBA" id="ARBA00022448"/>
    </source>
</evidence>
<keyword evidence="8" id="KW-0256">Endoplasmic reticulum</keyword>
<organism evidence="14 15">
    <name type="scientific">Tilletiaria anomala (strain ATCC 24038 / CBS 436.72 / UBC 951)</name>
    <dbReference type="NCBI Taxonomy" id="1037660"/>
    <lineage>
        <taxon>Eukaryota</taxon>
        <taxon>Fungi</taxon>
        <taxon>Dikarya</taxon>
        <taxon>Basidiomycota</taxon>
        <taxon>Ustilaginomycotina</taxon>
        <taxon>Exobasidiomycetes</taxon>
        <taxon>Georgefischeriales</taxon>
        <taxon>Tilletiariaceae</taxon>
        <taxon>Tilletiaria</taxon>
    </lineage>
</organism>
<keyword evidence="7" id="KW-0732">Signal</keyword>
<evidence type="ECO:0000256" key="1">
    <source>
        <dbReference type="ARBA" id="ARBA00004115"/>
    </source>
</evidence>
<dbReference type="InParanoid" id="A0A066W7C6"/>
<evidence type="ECO:0000256" key="8">
    <source>
        <dbReference type="ARBA" id="ARBA00022824"/>
    </source>
</evidence>
<dbReference type="AlphaFoldDB" id="A0A066W7C6"/>
<dbReference type="Pfam" id="PF06682">
    <property type="entry name" value="SARAF"/>
    <property type="match status" value="1"/>
</dbReference>
<accession>A0A066W7C6</accession>
<evidence type="ECO:0000256" key="11">
    <source>
        <dbReference type="ARBA" id="ARBA00023065"/>
    </source>
</evidence>
<dbReference type="PANTHER" id="PTHR15929">
    <property type="entry name" value="STORE-OPERATED CALCIUM ENTRY-ASSOCIATED REGULATORY FACTOR"/>
    <property type="match status" value="1"/>
</dbReference>
<keyword evidence="10" id="KW-1133">Transmembrane helix</keyword>
<sequence>RMHISNLRALTFYSNAVTTSRRTRPIQQMKCRGKPCGSYQPDVISCQAIGSSGGVGPEWTCQADMPSSIRLGRVQVSCEGWDNPQDAYILKGKW</sequence>
<comment type="caution">
    <text evidence="14">The sequence shown here is derived from an EMBL/GenBank/DDBJ whole genome shotgun (WGS) entry which is preliminary data.</text>
</comment>
<dbReference type="GO" id="GO:0006816">
    <property type="term" value="P:calcium ion transport"/>
    <property type="evidence" value="ECO:0007669"/>
    <property type="project" value="UniProtKB-KW"/>
</dbReference>
<dbReference type="OMA" id="EWECHAN"/>
<keyword evidence="12" id="KW-0472">Membrane</keyword>
<evidence type="ECO:0000256" key="3">
    <source>
        <dbReference type="ARBA" id="ARBA00016584"/>
    </source>
</evidence>
<evidence type="ECO:0000256" key="9">
    <source>
        <dbReference type="ARBA" id="ARBA00022837"/>
    </source>
</evidence>
<keyword evidence="6" id="KW-0812">Transmembrane</keyword>
<proteinExistence type="inferred from homology"/>